<dbReference type="Pfam" id="PF13896">
    <property type="entry name" value="Glyco_transf_49"/>
    <property type="match status" value="1"/>
</dbReference>
<gene>
    <name evidence="7" type="ORF">DM01DRAFT_1333160</name>
</gene>
<evidence type="ECO:0000256" key="5">
    <source>
        <dbReference type="ARBA" id="ARBA00023136"/>
    </source>
</evidence>
<dbReference type="Proteomes" id="UP000242146">
    <property type="component" value="Unassembled WGS sequence"/>
</dbReference>
<dbReference type="GO" id="GO:0015020">
    <property type="term" value="F:glucuronosyltransferase activity"/>
    <property type="evidence" value="ECO:0007669"/>
    <property type="project" value="TreeGrafter"/>
</dbReference>
<keyword evidence="5" id="KW-0472">Membrane</keyword>
<keyword evidence="4" id="KW-1133">Transmembrane helix</keyword>
<keyword evidence="8" id="KW-1185">Reference proteome</keyword>
<dbReference type="PANTHER" id="PTHR12270:SF52">
    <property type="entry name" value="GLYCOSYLTRANSFERASE-LIKE PROTEIN GNT13-RELATED"/>
    <property type="match status" value="1"/>
</dbReference>
<keyword evidence="3" id="KW-0735">Signal-anchor</keyword>
<sequence length="386" mass="43861">MGMNSEANWMNLPPGQTTNCLTSHCRNAIALRLESGTKTMALQIKELISHDQQMDEELVLTWINESLDDERVSLVSQFTVNRLSVFANVVETWSGPISVTIYLTEPTDIDSLLDYLDDPRHMDLYSRVTVTLVKPNYQETKDRRQYPINHLRNLAVLASTTPFVFVMDADFTPSPTLWDSIQALPLTSSASLPRIAHVVPCFAVKEENEGLPATMSDLKLWVQQERAYITDPGAGHGPTLGKEMALTWANILSDRSLPSTFEVCYESQWEPYYVVPRHAPLYDVRFKDQGGDKQSHALHLNAERFQFLVMRHEFIVHKDHPKLVWPGQGFPEAQKDALRWNYFDGFMQEIESLYGHLARWPHGCSALATGWQDQRRSLLGMAVGAV</sequence>
<accession>A0A1X2GRI6</accession>
<evidence type="ECO:0000313" key="7">
    <source>
        <dbReference type="EMBL" id="ORX59703.1"/>
    </source>
</evidence>
<evidence type="ECO:0000313" key="8">
    <source>
        <dbReference type="Proteomes" id="UP000242146"/>
    </source>
</evidence>
<organism evidence="7 8">
    <name type="scientific">Hesseltinella vesiculosa</name>
    <dbReference type="NCBI Taxonomy" id="101127"/>
    <lineage>
        <taxon>Eukaryota</taxon>
        <taxon>Fungi</taxon>
        <taxon>Fungi incertae sedis</taxon>
        <taxon>Mucoromycota</taxon>
        <taxon>Mucoromycotina</taxon>
        <taxon>Mucoromycetes</taxon>
        <taxon>Mucorales</taxon>
        <taxon>Cunninghamellaceae</taxon>
        <taxon>Hesseltinella</taxon>
    </lineage>
</organism>
<evidence type="ECO:0000256" key="6">
    <source>
        <dbReference type="ARBA" id="ARBA00023180"/>
    </source>
</evidence>
<comment type="caution">
    <text evidence="7">The sequence shown here is derived from an EMBL/GenBank/DDBJ whole genome shotgun (WGS) entry which is preliminary data.</text>
</comment>
<evidence type="ECO:0008006" key="9">
    <source>
        <dbReference type="Google" id="ProtNLM"/>
    </source>
</evidence>
<reference evidence="7 8" key="1">
    <citation type="submission" date="2016-07" db="EMBL/GenBank/DDBJ databases">
        <title>Pervasive Adenine N6-methylation of Active Genes in Fungi.</title>
        <authorList>
            <consortium name="DOE Joint Genome Institute"/>
            <person name="Mondo S.J."/>
            <person name="Dannebaum R.O."/>
            <person name="Kuo R.C."/>
            <person name="Labutti K."/>
            <person name="Haridas S."/>
            <person name="Kuo A."/>
            <person name="Salamov A."/>
            <person name="Ahrendt S.R."/>
            <person name="Lipzen A."/>
            <person name="Sullivan W."/>
            <person name="Andreopoulos W.B."/>
            <person name="Clum A."/>
            <person name="Lindquist E."/>
            <person name="Daum C."/>
            <person name="Ramamoorthy G.K."/>
            <person name="Gryganskyi A."/>
            <person name="Culley D."/>
            <person name="Magnuson J.K."/>
            <person name="James T.Y."/>
            <person name="O'Malley M.A."/>
            <person name="Stajich J.E."/>
            <person name="Spatafora J.W."/>
            <person name="Visel A."/>
            <person name="Grigoriev I.V."/>
        </authorList>
    </citation>
    <scope>NUCLEOTIDE SEQUENCE [LARGE SCALE GENOMIC DNA]</scope>
    <source>
        <strain evidence="7 8">NRRL 3301</strain>
    </source>
</reference>
<evidence type="ECO:0000256" key="1">
    <source>
        <dbReference type="ARBA" id="ARBA00004606"/>
    </source>
</evidence>
<evidence type="ECO:0000256" key="3">
    <source>
        <dbReference type="ARBA" id="ARBA00022968"/>
    </source>
</evidence>
<dbReference type="PANTHER" id="PTHR12270">
    <property type="entry name" value="GLYCOSYLTRANSFERASE-RELATED"/>
    <property type="match status" value="1"/>
</dbReference>
<keyword evidence="6" id="KW-0325">Glycoprotein</keyword>
<dbReference type="STRING" id="101127.A0A1X2GRI6"/>
<protein>
    <recommendedName>
        <fullName evidence="9">Nucleotide-diphospho-sugar transferase</fullName>
    </recommendedName>
</protein>
<dbReference type="GO" id="GO:0035269">
    <property type="term" value="P:protein O-linked glycosylation via mannose"/>
    <property type="evidence" value="ECO:0007669"/>
    <property type="project" value="TreeGrafter"/>
</dbReference>
<keyword evidence="2" id="KW-0812">Transmembrane</keyword>
<comment type="subcellular location">
    <subcellularLocation>
        <location evidence="1">Membrane</location>
        <topology evidence="1">Single-pass type II membrane protein</topology>
    </subcellularLocation>
</comment>
<dbReference type="OrthoDB" id="411524at2759"/>
<dbReference type="AlphaFoldDB" id="A0A1X2GRI6"/>
<proteinExistence type="predicted"/>
<name>A0A1X2GRI6_9FUNG</name>
<dbReference type="GO" id="GO:0016020">
    <property type="term" value="C:membrane"/>
    <property type="evidence" value="ECO:0007669"/>
    <property type="project" value="UniProtKB-SubCell"/>
</dbReference>
<dbReference type="GO" id="GO:0042285">
    <property type="term" value="F:xylosyltransferase activity"/>
    <property type="evidence" value="ECO:0007669"/>
    <property type="project" value="TreeGrafter"/>
</dbReference>
<dbReference type="EMBL" id="MCGT01000005">
    <property type="protein sequence ID" value="ORX59703.1"/>
    <property type="molecule type" value="Genomic_DNA"/>
</dbReference>
<evidence type="ECO:0000256" key="4">
    <source>
        <dbReference type="ARBA" id="ARBA00022989"/>
    </source>
</evidence>
<dbReference type="InterPro" id="IPR051292">
    <property type="entry name" value="Xyl/GlcA_transferase"/>
</dbReference>
<evidence type="ECO:0000256" key="2">
    <source>
        <dbReference type="ARBA" id="ARBA00022692"/>
    </source>
</evidence>